<dbReference type="AlphaFoldDB" id="A0A1G5JC11"/>
<feature type="transmembrane region" description="Helical" evidence="8">
    <location>
        <begin position="332"/>
        <end position="350"/>
    </location>
</feature>
<dbReference type="CDD" id="cd06550">
    <property type="entry name" value="TM_ABC_iron-siderophores_like"/>
    <property type="match status" value="1"/>
</dbReference>
<keyword evidence="6 8" id="KW-1133">Transmembrane helix</keyword>
<dbReference type="Gene3D" id="1.10.3470.10">
    <property type="entry name" value="ABC transporter involved in vitamin B12 uptake, BtuC"/>
    <property type="match status" value="1"/>
</dbReference>
<organism evidence="9 10">
    <name type="scientific">Desulfoluna spongiiphila</name>
    <dbReference type="NCBI Taxonomy" id="419481"/>
    <lineage>
        <taxon>Bacteria</taxon>
        <taxon>Pseudomonadati</taxon>
        <taxon>Thermodesulfobacteriota</taxon>
        <taxon>Desulfobacteria</taxon>
        <taxon>Desulfobacterales</taxon>
        <taxon>Desulfolunaceae</taxon>
        <taxon>Desulfoluna</taxon>
    </lineage>
</organism>
<name>A0A1G5JC11_9BACT</name>
<dbReference type="GO" id="GO:0022857">
    <property type="term" value="F:transmembrane transporter activity"/>
    <property type="evidence" value="ECO:0007669"/>
    <property type="project" value="InterPro"/>
</dbReference>
<evidence type="ECO:0000313" key="9">
    <source>
        <dbReference type="EMBL" id="SCY85842.1"/>
    </source>
</evidence>
<keyword evidence="4" id="KW-1003">Cell membrane</keyword>
<keyword evidence="5 8" id="KW-0812">Transmembrane</keyword>
<dbReference type="STRING" id="419481.SAMN05216233_12811"/>
<accession>A0A1G5JC11</accession>
<dbReference type="GO" id="GO:0005886">
    <property type="term" value="C:plasma membrane"/>
    <property type="evidence" value="ECO:0007669"/>
    <property type="project" value="UniProtKB-SubCell"/>
</dbReference>
<comment type="similarity">
    <text evidence="2">Belongs to the binding-protein-dependent transport system permease family. FecCD subfamily.</text>
</comment>
<evidence type="ECO:0000256" key="4">
    <source>
        <dbReference type="ARBA" id="ARBA00022475"/>
    </source>
</evidence>
<keyword evidence="7 8" id="KW-0472">Membrane</keyword>
<dbReference type="InterPro" id="IPR037294">
    <property type="entry name" value="ABC_BtuC-like"/>
</dbReference>
<feature type="transmembrane region" description="Helical" evidence="8">
    <location>
        <begin position="302"/>
        <end position="320"/>
    </location>
</feature>
<evidence type="ECO:0000256" key="5">
    <source>
        <dbReference type="ARBA" id="ARBA00022692"/>
    </source>
</evidence>
<evidence type="ECO:0000256" key="7">
    <source>
        <dbReference type="ARBA" id="ARBA00023136"/>
    </source>
</evidence>
<dbReference type="Pfam" id="PF01032">
    <property type="entry name" value="FecCD"/>
    <property type="match status" value="1"/>
</dbReference>
<feature type="transmembrane region" description="Helical" evidence="8">
    <location>
        <begin position="140"/>
        <end position="160"/>
    </location>
</feature>
<sequence length="359" mass="36985">MTIATEPMSKSRPSLALVKGPGGLLCLCALLFGAVLLSARMGFVEFSFGEVLSALWHGVTGTEGQTTAAETARVMVWEVRLPRILTAAAAGAGLAVAGAVYQNILLNPLADPYTLGVSSGAAFGAAVALLFGMGKTLLSVPLFAFGGAILTLFIVIAMASPSGRLLRCGIDSSNLILSGIMVSAILSAGLSFMKYLADEQVSVIIFWLMGSFAAATWRDAAVLSGVAAAGFLLFLFYARDLNLLALGEKSARSLGVDTSKTVFILLVAASLVAAVCVAVSGIIGFVGLLVPHMVRFVTGPDARKLLPATLVIGAVLLLFADTVTRAVLPYEVPIGVLTALIGGPVFCVIFRKSRMGGGA</sequence>
<dbReference type="EMBL" id="FMUX01000028">
    <property type="protein sequence ID" value="SCY85842.1"/>
    <property type="molecule type" value="Genomic_DNA"/>
</dbReference>
<dbReference type="Proteomes" id="UP000198870">
    <property type="component" value="Unassembled WGS sequence"/>
</dbReference>
<keyword evidence="10" id="KW-1185">Reference proteome</keyword>
<dbReference type="FunFam" id="1.10.3470.10:FF:000001">
    <property type="entry name" value="Vitamin B12 ABC transporter permease BtuC"/>
    <property type="match status" value="1"/>
</dbReference>
<keyword evidence="3" id="KW-0813">Transport</keyword>
<feature type="transmembrane region" description="Helical" evidence="8">
    <location>
        <begin position="262"/>
        <end position="290"/>
    </location>
</feature>
<evidence type="ECO:0000313" key="10">
    <source>
        <dbReference type="Proteomes" id="UP000198870"/>
    </source>
</evidence>
<feature type="transmembrane region" description="Helical" evidence="8">
    <location>
        <begin position="20"/>
        <end position="39"/>
    </location>
</feature>
<dbReference type="InterPro" id="IPR000522">
    <property type="entry name" value="ABC_transptr_permease_BtuC"/>
</dbReference>
<proteinExistence type="inferred from homology"/>
<dbReference type="RefSeq" id="WP_254782111.1">
    <property type="nucleotide sequence ID" value="NZ_FMUX01000028.1"/>
</dbReference>
<evidence type="ECO:0000256" key="1">
    <source>
        <dbReference type="ARBA" id="ARBA00004651"/>
    </source>
</evidence>
<gene>
    <name evidence="9" type="ORF">SAMN05216233_12811</name>
</gene>
<feature type="transmembrane region" description="Helical" evidence="8">
    <location>
        <begin position="113"/>
        <end position="133"/>
    </location>
</feature>
<comment type="subcellular location">
    <subcellularLocation>
        <location evidence="1">Cell membrane</location>
        <topology evidence="1">Multi-pass membrane protein</topology>
    </subcellularLocation>
</comment>
<evidence type="ECO:0000256" key="8">
    <source>
        <dbReference type="SAM" id="Phobius"/>
    </source>
</evidence>
<protein>
    <submittedName>
        <fullName evidence="9">Iron complex transport system permease protein</fullName>
    </submittedName>
</protein>
<dbReference type="PANTHER" id="PTHR30472">
    <property type="entry name" value="FERRIC ENTEROBACTIN TRANSPORT SYSTEM PERMEASE PROTEIN"/>
    <property type="match status" value="1"/>
</dbReference>
<reference evidence="9 10" key="1">
    <citation type="submission" date="2016-10" db="EMBL/GenBank/DDBJ databases">
        <authorList>
            <person name="de Groot N.N."/>
        </authorList>
    </citation>
    <scope>NUCLEOTIDE SEQUENCE [LARGE SCALE GENOMIC DNA]</scope>
    <source>
        <strain evidence="9 10">AA1</strain>
    </source>
</reference>
<evidence type="ECO:0000256" key="2">
    <source>
        <dbReference type="ARBA" id="ARBA00007935"/>
    </source>
</evidence>
<dbReference type="PANTHER" id="PTHR30472:SF25">
    <property type="entry name" value="ABC TRANSPORTER PERMEASE PROTEIN MJ0876-RELATED"/>
    <property type="match status" value="1"/>
</dbReference>
<feature type="transmembrane region" description="Helical" evidence="8">
    <location>
        <begin position="81"/>
        <end position="101"/>
    </location>
</feature>
<dbReference type="SUPFAM" id="SSF81345">
    <property type="entry name" value="ABC transporter involved in vitamin B12 uptake, BtuC"/>
    <property type="match status" value="1"/>
</dbReference>
<evidence type="ECO:0000256" key="6">
    <source>
        <dbReference type="ARBA" id="ARBA00022989"/>
    </source>
</evidence>
<evidence type="ECO:0000256" key="3">
    <source>
        <dbReference type="ARBA" id="ARBA00022448"/>
    </source>
</evidence>
<feature type="transmembrane region" description="Helical" evidence="8">
    <location>
        <begin position="204"/>
        <end position="237"/>
    </location>
</feature>
<feature type="transmembrane region" description="Helical" evidence="8">
    <location>
        <begin position="172"/>
        <end position="192"/>
    </location>
</feature>